<dbReference type="InterPro" id="IPR013169">
    <property type="entry name" value="mRNA_splic_Cwf18-like"/>
</dbReference>
<accession>A0A1Y1VAF9</accession>
<dbReference type="OrthoDB" id="10261348at2759"/>
<evidence type="ECO:0000313" key="1">
    <source>
        <dbReference type="EMBL" id="ORX50325.1"/>
    </source>
</evidence>
<dbReference type="STRING" id="1754191.A0A1Y1VAF9"/>
<protein>
    <recommendedName>
        <fullName evidence="3">mRNA splicing factor</fullName>
    </recommendedName>
</protein>
<evidence type="ECO:0008006" key="3">
    <source>
        <dbReference type="Google" id="ProtNLM"/>
    </source>
</evidence>
<dbReference type="PANTHER" id="PTHR31551">
    <property type="entry name" value="PRE-MRNA-SPLICING FACTOR CWF18"/>
    <property type="match status" value="1"/>
</dbReference>
<proteinExistence type="predicted"/>
<sequence>MDANLNMLNNAEKRKKSLLELKKKYKNSNNKRQRDESGIIDNNEEIVNEITVENIVEKYTKETLDKEKAQSNEINLQNLAPKKPNWDLKRDLEKKLEKLEKKTQICINEIIRERLKQTGDISNIPKAVEEMR</sequence>
<dbReference type="EMBL" id="MCFH01000021">
    <property type="protein sequence ID" value="ORX50325.1"/>
    <property type="molecule type" value="Genomic_DNA"/>
</dbReference>
<reference evidence="1 2" key="1">
    <citation type="submission" date="2016-08" db="EMBL/GenBank/DDBJ databases">
        <title>Genomes of anaerobic fungi encode conserved fungal cellulosomes for biomass hydrolysis.</title>
        <authorList>
            <consortium name="DOE Joint Genome Institute"/>
            <person name="Haitjema C.H."/>
            <person name="Gilmore S.P."/>
            <person name="Henske J.K."/>
            <person name="Solomon K.V."/>
            <person name="De Groot R."/>
            <person name="Kuo A."/>
            <person name="Mondo S.J."/>
            <person name="Salamov A.A."/>
            <person name="Labutti K."/>
            <person name="Zhao Z."/>
            <person name="Chiniquy J."/>
            <person name="Barry K."/>
            <person name="Brewer H.M."/>
            <person name="Purvine S.O."/>
            <person name="Wright A.T."/>
            <person name="Boxma B."/>
            <person name="Van Alen T."/>
            <person name="Hackstein J.H."/>
            <person name="Baker S.E."/>
            <person name="Grigoriev I.V."/>
            <person name="O'Malley M.A."/>
        </authorList>
    </citation>
    <scope>NUCLEOTIDE SEQUENCE [LARGE SCALE GENOMIC DNA]</scope>
    <source>
        <strain evidence="2">finn</strain>
    </source>
</reference>
<reference evidence="1 2" key="2">
    <citation type="submission" date="2016-08" db="EMBL/GenBank/DDBJ databases">
        <title>Pervasive Adenine N6-methylation of Active Genes in Fungi.</title>
        <authorList>
            <consortium name="DOE Joint Genome Institute"/>
            <person name="Mondo S.J."/>
            <person name="Dannebaum R.O."/>
            <person name="Kuo R.C."/>
            <person name="Labutti K."/>
            <person name="Haridas S."/>
            <person name="Kuo A."/>
            <person name="Salamov A."/>
            <person name="Ahrendt S.R."/>
            <person name="Lipzen A."/>
            <person name="Sullivan W."/>
            <person name="Andreopoulos W.B."/>
            <person name="Clum A."/>
            <person name="Lindquist E."/>
            <person name="Daum C."/>
            <person name="Ramamoorthy G.K."/>
            <person name="Gryganskyi A."/>
            <person name="Culley D."/>
            <person name="Magnuson J.K."/>
            <person name="James T.Y."/>
            <person name="O'Malley M.A."/>
            <person name="Stajich J.E."/>
            <person name="Spatafora J.W."/>
            <person name="Visel A."/>
            <person name="Grigoriev I.V."/>
        </authorList>
    </citation>
    <scope>NUCLEOTIDE SEQUENCE [LARGE SCALE GENOMIC DNA]</scope>
    <source>
        <strain evidence="2">finn</strain>
    </source>
</reference>
<dbReference type="GO" id="GO:0071014">
    <property type="term" value="C:post-mRNA release spliceosomal complex"/>
    <property type="evidence" value="ECO:0007669"/>
    <property type="project" value="TreeGrafter"/>
</dbReference>
<comment type="caution">
    <text evidence="1">The sequence shown here is derived from an EMBL/GenBank/DDBJ whole genome shotgun (WGS) entry which is preliminary data.</text>
</comment>
<name>A0A1Y1VAF9_9FUNG</name>
<organism evidence="1 2">
    <name type="scientific">Piromyces finnis</name>
    <dbReference type="NCBI Taxonomy" id="1754191"/>
    <lineage>
        <taxon>Eukaryota</taxon>
        <taxon>Fungi</taxon>
        <taxon>Fungi incertae sedis</taxon>
        <taxon>Chytridiomycota</taxon>
        <taxon>Chytridiomycota incertae sedis</taxon>
        <taxon>Neocallimastigomycetes</taxon>
        <taxon>Neocallimastigales</taxon>
        <taxon>Neocallimastigaceae</taxon>
        <taxon>Piromyces</taxon>
    </lineage>
</organism>
<dbReference type="PANTHER" id="PTHR31551:SF1">
    <property type="entry name" value="COILED-COIL DOMAIN-CONTAINING PROTEIN 12"/>
    <property type="match status" value="1"/>
</dbReference>
<keyword evidence="2" id="KW-1185">Reference proteome</keyword>
<evidence type="ECO:0000313" key="2">
    <source>
        <dbReference type="Proteomes" id="UP000193719"/>
    </source>
</evidence>
<dbReference type="GO" id="GO:0005684">
    <property type="term" value="C:U2-type spliceosomal complex"/>
    <property type="evidence" value="ECO:0007669"/>
    <property type="project" value="TreeGrafter"/>
</dbReference>
<dbReference type="Proteomes" id="UP000193719">
    <property type="component" value="Unassembled WGS sequence"/>
</dbReference>
<gene>
    <name evidence="1" type="ORF">BCR36DRAFT_412348</name>
</gene>
<dbReference type="Pfam" id="PF08315">
    <property type="entry name" value="cwf18"/>
    <property type="match status" value="1"/>
</dbReference>
<dbReference type="AlphaFoldDB" id="A0A1Y1VAF9"/>